<proteinExistence type="predicted"/>
<dbReference type="Gene3D" id="1.20.920.10">
    <property type="entry name" value="Bromodomain-like"/>
    <property type="match status" value="1"/>
</dbReference>
<dbReference type="Gene3D" id="1.20.1270.220">
    <property type="match status" value="1"/>
</dbReference>
<dbReference type="SMART" id="SM00297">
    <property type="entry name" value="BROMO"/>
    <property type="match status" value="1"/>
</dbReference>
<feature type="region of interest" description="Disordered" evidence="5">
    <location>
        <begin position="114"/>
        <end position="134"/>
    </location>
</feature>
<evidence type="ECO:0000259" key="6">
    <source>
        <dbReference type="PROSITE" id="PS50014"/>
    </source>
</evidence>
<accession>A0A7S0GJY7</accession>
<dbReference type="EMBL" id="HBEL01039210">
    <property type="protein sequence ID" value="CAD8422043.1"/>
    <property type="molecule type" value="Transcribed_RNA"/>
</dbReference>
<dbReference type="SUPFAM" id="SSF47370">
    <property type="entry name" value="Bromodomain"/>
    <property type="match status" value="1"/>
</dbReference>
<evidence type="ECO:0000256" key="2">
    <source>
        <dbReference type="ARBA" id="ARBA00023117"/>
    </source>
</evidence>
<keyword evidence="3" id="KW-0804">Transcription</keyword>
<dbReference type="AlphaFoldDB" id="A0A7S0GJY7"/>
<dbReference type="InterPro" id="IPR001487">
    <property type="entry name" value="Bromodomain"/>
</dbReference>
<feature type="compositionally biased region" description="Low complexity" evidence="5">
    <location>
        <begin position="114"/>
        <end position="128"/>
    </location>
</feature>
<dbReference type="Pfam" id="PF17035">
    <property type="entry name" value="BET"/>
    <property type="match status" value="1"/>
</dbReference>
<evidence type="ECO:0008006" key="9">
    <source>
        <dbReference type="Google" id="ProtNLM"/>
    </source>
</evidence>
<dbReference type="InterPro" id="IPR027353">
    <property type="entry name" value="NET_dom"/>
</dbReference>
<dbReference type="PROSITE" id="PS50014">
    <property type="entry name" value="BROMODOMAIN_2"/>
    <property type="match status" value="1"/>
</dbReference>
<dbReference type="Pfam" id="PF00439">
    <property type="entry name" value="Bromodomain"/>
    <property type="match status" value="1"/>
</dbReference>
<reference evidence="8" key="1">
    <citation type="submission" date="2021-01" db="EMBL/GenBank/DDBJ databases">
        <authorList>
            <person name="Corre E."/>
            <person name="Pelletier E."/>
            <person name="Niang G."/>
            <person name="Scheremetjew M."/>
            <person name="Finn R."/>
            <person name="Kale V."/>
            <person name="Holt S."/>
            <person name="Cochrane G."/>
            <person name="Meng A."/>
            <person name="Brown T."/>
            <person name="Cohen L."/>
        </authorList>
    </citation>
    <scope>NUCLEOTIDE SEQUENCE</scope>
    <source>
        <strain evidence="8">CCAP1064/1</strain>
    </source>
</reference>
<evidence type="ECO:0000256" key="1">
    <source>
        <dbReference type="ARBA" id="ARBA00023015"/>
    </source>
</evidence>
<name>A0A7S0GJY7_9STRA</name>
<feature type="region of interest" description="Disordered" evidence="5">
    <location>
        <begin position="200"/>
        <end position="228"/>
    </location>
</feature>
<dbReference type="PROSITE" id="PS51525">
    <property type="entry name" value="NET"/>
    <property type="match status" value="1"/>
</dbReference>
<dbReference type="PANTHER" id="PTHR45926">
    <property type="entry name" value="OSJNBA0053K19.4 PROTEIN"/>
    <property type="match status" value="1"/>
</dbReference>
<evidence type="ECO:0000259" key="7">
    <source>
        <dbReference type="PROSITE" id="PS51525"/>
    </source>
</evidence>
<dbReference type="InterPro" id="IPR036427">
    <property type="entry name" value="Bromodomain-like_sf"/>
</dbReference>
<organism evidence="8">
    <name type="scientific">Proboscia inermis</name>
    <dbReference type="NCBI Taxonomy" id="420281"/>
    <lineage>
        <taxon>Eukaryota</taxon>
        <taxon>Sar</taxon>
        <taxon>Stramenopiles</taxon>
        <taxon>Ochrophyta</taxon>
        <taxon>Bacillariophyta</taxon>
        <taxon>Coscinodiscophyceae</taxon>
        <taxon>Rhizosoleniophycidae</taxon>
        <taxon>Rhizosoleniales</taxon>
        <taxon>Rhizosoleniaceae</taxon>
        <taxon>Proboscia</taxon>
    </lineage>
</organism>
<evidence type="ECO:0000313" key="8">
    <source>
        <dbReference type="EMBL" id="CAD8422043.1"/>
    </source>
</evidence>
<feature type="domain" description="NET" evidence="7">
    <location>
        <begin position="122"/>
        <end position="206"/>
    </location>
</feature>
<keyword evidence="2 4" id="KW-0103">Bromodomain</keyword>
<dbReference type="PRINTS" id="PR00503">
    <property type="entry name" value="BROMODOMAIN"/>
</dbReference>
<keyword evidence="1" id="KW-0805">Transcription regulation</keyword>
<evidence type="ECO:0000256" key="5">
    <source>
        <dbReference type="SAM" id="MobiDB-lite"/>
    </source>
</evidence>
<sequence>MVSSEWVAMKKVVQQIYSRADAEPFREAVDWNALGLFDYPILIKNPMDLGSVQNKLESSEYASINDAAKDVRQIWINCKTYNADGSEFYNLAEGFSKRFEEKFAKLLKDHNITGSSGESADGEGSSPAAPEPSIEEKKSFAKSLYKITKEQLGKVICILDEKCPAALTKNEAEDEVEINVDNISPSVFHDEVVSYVRSCQGEAGSVGRKKKNSSSNITKSTKKSKTSS</sequence>
<protein>
    <recommendedName>
        <fullName evidence="9">Bromo domain-containing protein</fullName>
    </recommendedName>
</protein>
<evidence type="ECO:0000256" key="3">
    <source>
        <dbReference type="ARBA" id="ARBA00023163"/>
    </source>
</evidence>
<feature type="domain" description="Bromo" evidence="6">
    <location>
        <begin position="17"/>
        <end position="89"/>
    </location>
</feature>
<evidence type="ECO:0000256" key="4">
    <source>
        <dbReference type="PROSITE-ProRule" id="PRU00035"/>
    </source>
</evidence>
<dbReference type="InterPro" id="IPR038336">
    <property type="entry name" value="NET_sf"/>
</dbReference>
<gene>
    <name evidence="8" type="ORF">PINE0816_LOCUS18199</name>
</gene>